<gene>
    <name evidence="1" type="ORF">QOZ95_002722</name>
</gene>
<name>A0ABU0KYP1_9BACL</name>
<proteinExistence type="predicted"/>
<sequence>MNKNIDIATEHQKTSNQPYVELRVDYTIHPFRSIGRYVSKLA</sequence>
<keyword evidence="2" id="KW-1185">Reference proteome</keyword>
<organism evidence="1 2">
    <name type="scientific">Paenibacillus brasilensis</name>
    <dbReference type="NCBI Taxonomy" id="128574"/>
    <lineage>
        <taxon>Bacteria</taxon>
        <taxon>Bacillati</taxon>
        <taxon>Bacillota</taxon>
        <taxon>Bacilli</taxon>
        <taxon>Bacillales</taxon>
        <taxon>Paenibacillaceae</taxon>
        <taxon>Paenibacillus</taxon>
    </lineage>
</organism>
<dbReference type="Proteomes" id="UP001242811">
    <property type="component" value="Unassembled WGS sequence"/>
</dbReference>
<evidence type="ECO:0000313" key="1">
    <source>
        <dbReference type="EMBL" id="MDQ0494557.1"/>
    </source>
</evidence>
<reference evidence="1 2" key="1">
    <citation type="submission" date="2023-07" db="EMBL/GenBank/DDBJ databases">
        <title>Genomic Encyclopedia of Type Strains, Phase IV (KMG-IV): sequencing the most valuable type-strain genomes for metagenomic binning, comparative biology and taxonomic classification.</title>
        <authorList>
            <person name="Goeker M."/>
        </authorList>
    </citation>
    <scope>NUCLEOTIDE SEQUENCE [LARGE SCALE GENOMIC DNA]</scope>
    <source>
        <strain evidence="1 2">DSM 14914</strain>
    </source>
</reference>
<protein>
    <submittedName>
        <fullName evidence="1">Uncharacterized protein</fullName>
    </submittedName>
</protein>
<dbReference type="EMBL" id="JAUSWA010000014">
    <property type="protein sequence ID" value="MDQ0494557.1"/>
    <property type="molecule type" value="Genomic_DNA"/>
</dbReference>
<evidence type="ECO:0000313" key="2">
    <source>
        <dbReference type="Proteomes" id="UP001242811"/>
    </source>
</evidence>
<comment type="caution">
    <text evidence="1">The sequence shown here is derived from an EMBL/GenBank/DDBJ whole genome shotgun (WGS) entry which is preliminary data.</text>
</comment>
<dbReference type="RefSeq" id="WP_370881013.1">
    <property type="nucleotide sequence ID" value="NZ_CP045298.1"/>
</dbReference>
<accession>A0ABU0KYP1</accession>